<feature type="compositionally biased region" description="Basic and acidic residues" evidence="6">
    <location>
        <begin position="15"/>
        <end position="31"/>
    </location>
</feature>
<keyword evidence="3" id="KW-0862">Zinc</keyword>
<feature type="domain" description="THAP-type" evidence="7">
    <location>
        <begin position="5"/>
        <end position="89"/>
    </location>
</feature>
<dbReference type="AlphaFoldDB" id="A0A9J6EPW8"/>
<dbReference type="SUPFAM" id="SSF57716">
    <property type="entry name" value="Glucocorticoid receptor-like (DNA-binding domain)"/>
    <property type="match status" value="1"/>
</dbReference>
<evidence type="ECO:0000256" key="6">
    <source>
        <dbReference type="SAM" id="MobiDB-lite"/>
    </source>
</evidence>
<dbReference type="Pfam" id="PF05485">
    <property type="entry name" value="THAP"/>
    <property type="match status" value="1"/>
</dbReference>
<dbReference type="PANTHER" id="PTHR23080:SF133">
    <property type="entry name" value="SI:CH211-262I1.5-RELATED"/>
    <property type="match status" value="1"/>
</dbReference>
<dbReference type="SMART" id="SM00692">
    <property type="entry name" value="DM3"/>
    <property type="match status" value="1"/>
</dbReference>
<evidence type="ECO:0000256" key="2">
    <source>
        <dbReference type="ARBA" id="ARBA00022771"/>
    </source>
</evidence>
<keyword evidence="2 5" id="KW-0863">Zinc-finger</keyword>
<keyword evidence="1" id="KW-0479">Metal-binding</keyword>
<keyword evidence="4 5" id="KW-0238">DNA-binding</keyword>
<reference evidence="8" key="2">
    <citation type="submission" date="2021-09" db="EMBL/GenBank/DDBJ databases">
        <authorList>
            <person name="Jia N."/>
            <person name="Wang J."/>
            <person name="Shi W."/>
            <person name="Du L."/>
            <person name="Sun Y."/>
            <person name="Zhan W."/>
            <person name="Jiang J."/>
            <person name="Wang Q."/>
            <person name="Zhang B."/>
            <person name="Ji P."/>
            <person name="Sakyi L.B."/>
            <person name="Cui X."/>
            <person name="Yuan T."/>
            <person name="Jiang B."/>
            <person name="Yang W."/>
            <person name="Lam T.T.-Y."/>
            <person name="Chang Q."/>
            <person name="Ding S."/>
            <person name="Wang X."/>
            <person name="Zhu J."/>
            <person name="Ruan X."/>
            <person name="Zhao L."/>
            <person name="Wei J."/>
            <person name="Que T."/>
            <person name="Du C."/>
            <person name="Cheng J."/>
            <person name="Dai P."/>
            <person name="Han X."/>
            <person name="Huang E."/>
            <person name="Gao Y."/>
            <person name="Liu J."/>
            <person name="Shao H."/>
            <person name="Ye R."/>
            <person name="Li L."/>
            <person name="Wei W."/>
            <person name="Wang X."/>
            <person name="Wang C."/>
            <person name="Huo Q."/>
            <person name="Li W."/>
            <person name="Guo W."/>
            <person name="Chen H."/>
            <person name="Chen S."/>
            <person name="Zhou L."/>
            <person name="Zhou L."/>
            <person name="Ni X."/>
            <person name="Tian J."/>
            <person name="Zhou Y."/>
            <person name="Sheng Y."/>
            <person name="Liu T."/>
            <person name="Pan Y."/>
            <person name="Xia L."/>
            <person name="Li J."/>
            <person name="Zhao F."/>
            <person name="Cao W."/>
        </authorList>
    </citation>
    <scope>NUCLEOTIDE SEQUENCE</scope>
    <source>
        <strain evidence="8">Rmic-2018</strain>
        <tissue evidence="8">Larvae</tissue>
    </source>
</reference>
<dbReference type="EMBL" id="JABSTU010000002">
    <property type="protein sequence ID" value="KAH8036454.1"/>
    <property type="molecule type" value="Genomic_DNA"/>
</dbReference>
<comment type="caution">
    <text evidence="8">The sequence shown here is derived from an EMBL/GenBank/DDBJ whole genome shotgun (WGS) entry which is preliminary data.</text>
</comment>
<accession>A0A9J6EPW8</accession>
<sequence>MGRRIPKSRRHKKLKSVDPFRKDAGAPKKDENEELLQKWLEAITRDEDKEVKFNYATVLCSKHFDEDDFYRGYVNGRRHLKDGAVPHVFTCRASKKRRVKPQHPVPNAAALIKEVMGVARYRLVHGQLEQVPSSIPVVTTDAKPDHDYGLASSADSAIITDNGEDEAVEMAAMDYNTAIMDPVHTYCKPKPMSGIEEEVGAEPYRSCSDEPTELLNIDTVAPTSMSHCAMPMIGSSVDDERTLDLDTMTIDFEYTDKHINSDQEMAILLDDVSEIHLETIRKVPIEFLGPPSQAMRGPVQWEDAHSGSSEQSPELEGLPRRLFMFLVQWRLGLPERDLAFRFHLSHATISRMCLKWIKFIYQGLGRLRSCRRLCRKGPAPTCSTTELVGDCNKSTAGSDSRQGELSDTGRVVQSLSSNTATIFVCPAMDAELTRKVTQAYDPQEGACSDGSVDIEVVDMLCDAGLPLNLSRLLCQHRMPGGSLPTEDEIMSLRDDVERAIPEIQNYRIFYQPLSPSLLPLALRLLAICVVLTNFSKS</sequence>
<evidence type="ECO:0000256" key="4">
    <source>
        <dbReference type="ARBA" id="ARBA00023125"/>
    </source>
</evidence>
<evidence type="ECO:0000313" key="9">
    <source>
        <dbReference type="Proteomes" id="UP000821866"/>
    </source>
</evidence>
<dbReference type="PANTHER" id="PTHR23080">
    <property type="entry name" value="THAP DOMAIN PROTEIN"/>
    <property type="match status" value="1"/>
</dbReference>
<feature type="region of interest" description="Disordered" evidence="6">
    <location>
        <begin position="1"/>
        <end position="31"/>
    </location>
</feature>
<dbReference type="InterPro" id="IPR027805">
    <property type="entry name" value="Transposase_HTH_dom"/>
</dbReference>
<dbReference type="Proteomes" id="UP000821866">
    <property type="component" value="Chromosome 10"/>
</dbReference>
<evidence type="ECO:0000259" key="7">
    <source>
        <dbReference type="PROSITE" id="PS50950"/>
    </source>
</evidence>
<organism evidence="8 9">
    <name type="scientific">Rhipicephalus microplus</name>
    <name type="common">Cattle tick</name>
    <name type="synonym">Boophilus microplus</name>
    <dbReference type="NCBI Taxonomy" id="6941"/>
    <lineage>
        <taxon>Eukaryota</taxon>
        <taxon>Metazoa</taxon>
        <taxon>Ecdysozoa</taxon>
        <taxon>Arthropoda</taxon>
        <taxon>Chelicerata</taxon>
        <taxon>Arachnida</taxon>
        <taxon>Acari</taxon>
        <taxon>Parasitiformes</taxon>
        <taxon>Ixodida</taxon>
        <taxon>Ixodoidea</taxon>
        <taxon>Ixodidae</taxon>
        <taxon>Rhipicephalinae</taxon>
        <taxon>Rhipicephalus</taxon>
        <taxon>Boophilus</taxon>
    </lineage>
</organism>
<feature type="compositionally biased region" description="Basic residues" evidence="6">
    <location>
        <begin position="1"/>
        <end position="14"/>
    </location>
</feature>
<dbReference type="GO" id="GO:0003677">
    <property type="term" value="F:DNA binding"/>
    <property type="evidence" value="ECO:0007669"/>
    <property type="project" value="UniProtKB-UniRule"/>
</dbReference>
<reference evidence="8" key="1">
    <citation type="journal article" date="2020" name="Cell">
        <title>Large-Scale Comparative Analyses of Tick Genomes Elucidate Their Genetic Diversity and Vector Capacities.</title>
        <authorList>
            <consortium name="Tick Genome and Microbiome Consortium (TIGMIC)"/>
            <person name="Jia N."/>
            <person name="Wang J."/>
            <person name="Shi W."/>
            <person name="Du L."/>
            <person name="Sun Y."/>
            <person name="Zhan W."/>
            <person name="Jiang J.F."/>
            <person name="Wang Q."/>
            <person name="Zhang B."/>
            <person name="Ji P."/>
            <person name="Bell-Sakyi L."/>
            <person name="Cui X.M."/>
            <person name="Yuan T.T."/>
            <person name="Jiang B.G."/>
            <person name="Yang W.F."/>
            <person name="Lam T.T."/>
            <person name="Chang Q.C."/>
            <person name="Ding S.J."/>
            <person name="Wang X.J."/>
            <person name="Zhu J.G."/>
            <person name="Ruan X.D."/>
            <person name="Zhao L."/>
            <person name="Wei J.T."/>
            <person name="Ye R.Z."/>
            <person name="Que T.C."/>
            <person name="Du C.H."/>
            <person name="Zhou Y.H."/>
            <person name="Cheng J.X."/>
            <person name="Dai P.F."/>
            <person name="Guo W.B."/>
            <person name="Han X.H."/>
            <person name="Huang E.J."/>
            <person name="Li L.F."/>
            <person name="Wei W."/>
            <person name="Gao Y.C."/>
            <person name="Liu J.Z."/>
            <person name="Shao H.Z."/>
            <person name="Wang X."/>
            <person name="Wang C.C."/>
            <person name="Yang T.C."/>
            <person name="Huo Q.B."/>
            <person name="Li W."/>
            <person name="Chen H.Y."/>
            <person name="Chen S.E."/>
            <person name="Zhou L.G."/>
            <person name="Ni X.B."/>
            <person name="Tian J.H."/>
            <person name="Sheng Y."/>
            <person name="Liu T."/>
            <person name="Pan Y.S."/>
            <person name="Xia L.Y."/>
            <person name="Li J."/>
            <person name="Zhao F."/>
            <person name="Cao W.C."/>
        </authorList>
    </citation>
    <scope>NUCLEOTIDE SEQUENCE</scope>
    <source>
        <strain evidence="8">Rmic-2018</strain>
    </source>
</reference>
<protein>
    <recommendedName>
        <fullName evidence="7">THAP-type domain-containing protein</fullName>
    </recommendedName>
</protein>
<dbReference type="InterPro" id="IPR006612">
    <property type="entry name" value="THAP_Znf"/>
</dbReference>
<evidence type="ECO:0000313" key="8">
    <source>
        <dbReference type="EMBL" id="KAH8036454.1"/>
    </source>
</evidence>
<evidence type="ECO:0000256" key="1">
    <source>
        <dbReference type="ARBA" id="ARBA00022723"/>
    </source>
</evidence>
<proteinExistence type="predicted"/>
<dbReference type="VEuPathDB" id="VectorBase:LOC119179836"/>
<dbReference type="Pfam" id="PF13613">
    <property type="entry name" value="HTH_Tnp_4"/>
    <property type="match status" value="1"/>
</dbReference>
<evidence type="ECO:0000256" key="3">
    <source>
        <dbReference type="ARBA" id="ARBA00022833"/>
    </source>
</evidence>
<dbReference type="SMART" id="SM00980">
    <property type="entry name" value="THAP"/>
    <property type="match status" value="1"/>
</dbReference>
<keyword evidence="9" id="KW-1185">Reference proteome</keyword>
<gene>
    <name evidence="8" type="ORF">HPB51_000576</name>
</gene>
<name>A0A9J6EPW8_RHIMP</name>
<evidence type="ECO:0000256" key="5">
    <source>
        <dbReference type="PROSITE-ProRule" id="PRU00309"/>
    </source>
</evidence>
<dbReference type="PROSITE" id="PS50950">
    <property type="entry name" value="ZF_THAP"/>
    <property type="match status" value="1"/>
</dbReference>
<dbReference type="GO" id="GO:0008270">
    <property type="term" value="F:zinc ion binding"/>
    <property type="evidence" value="ECO:0007669"/>
    <property type="project" value="UniProtKB-KW"/>
</dbReference>